<evidence type="ECO:0000259" key="2">
    <source>
        <dbReference type="PROSITE" id="PS50110"/>
    </source>
</evidence>
<evidence type="ECO:0000313" key="3">
    <source>
        <dbReference type="EMBL" id="MFC3155220.1"/>
    </source>
</evidence>
<dbReference type="InterPro" id="IPR052893">
    <property type="entry name" value="TCS_response_regulator"/>
</dbReference>
<dbReference type="PANTHER" id="PTHR44520">
    <property type="entry name" value="RESPONSE REGULATOR RCP1-RELATED"/>
    <property type="match status" value="1"/>
</dbReference>
<comment type="caution">
    <text evidence="3">The sequence shown here is derived from an EMBL/GenBank/DDBJ whole genome shotgun (WGS) entry which is preliminary data.</text>
</comment>
<dbReference type="CDD" id="cd17557">
    <property type="entry name" value="REC_Rcp-like"/>
    <property type="match status" value="1"/>
</dbReference>
<keyword evidence="4" id="KW-1185">Reference proteome</keyword>
<dbReference type="PROSITE" id="PS50110">
    <property type="entry name" value="RESPONSE_REGULATORY"/>
    <property type="match status" value="1"/>
</dbReference>
<dbReference type="Pfam" id="PF00072">
    <property type="entry name" value="Response_reg"/>
    <property type="match status" value="1"/>
</dbReference>
<gene>
    <name evidence="3" type="ORF">ACFOEB_08410</name>
</gene>
<dbReference type="EMBL" id="JBHRTL010000006">
    <property type="protein sequence ID" value="MFC3155220.1"/>
    <property type="molecule type" value="Genomic_DNA"/>
</dbReference>
<reference evidence="4" key="1">
    <citation type="journal article" date="2019" name="Int. J. Syst. Evol. Microbiol.">
        <title>The Global Catalogue of Microorganisms (GCM) 10K type strain sequencing project: providing services to taxonomists for standard genome sequencing and annotation.</title>
        <authorList>
            <consortium name="The Broad Institute Genomics Platform"/>
            <consortium name="The Broad Institute Genome Sequencing Center for Infectious Disease"/>
            <person name="Wu L."/>
            <person name="Ma J."/>
        </authorList>
    </citation>
    <scope>NUCLEOTIDE SEQUENCE [LARGE SCALE GENOMIC DNA]</scope>
    <source>
        <strain evidence="4">KCTC 52141</strain>
    </source>
</reference>
<dbReference type="InterPro" id="IPR011006">
    <property type="entry name" value="CheY-like_superfamily"/>
</dbReference>
<evidence type="ECO:0000313" key="4">
    <source>
        <dbReference type="Proteomes" id="UP001595548"/>
    </source>
</evidence>
<dbReference type="SUPFAM" id="SSF52172">
    <property type="entry name" value="CheY-like"/>
    <property type="match status" value="1"/>
</dbReference>
<dbReference type="RefSeq" id="WP_339615429.1">
    <property type="nucleotide sequence ID" value="NZ_AP031500.1"/>
</dbReference>
<dbReference type="PANTHER" id="PTHR44520:SF2">
    <property type="entry name" value="RESPONSE REGULATOR RCP1"/>
    <property type="match status" value="1"/>
</dbReference>
<accession>A0ABV7HMX9</accession>
<feature type="domain" description="Response regulatory" evidence="2">
    <location>
        <begin position="13"/>
        <end position="134"/>
    </location>
</feature>
<dbReference type="Gene3D" id="3.40.50.2300">
    <property type="match status" value="1"/>
</dbReference>
<dbReference type="InterPro" id="IPR001789">
    <property type="entry name" value="Sig_transdc_resp-reg_receiver"/>
</dbReference>
<dbReference type="Proteomes" id="UP001595548">
    <property type="component" value="Unassembled WGS sequence"/>
</dbReference>
<protein>
    <submittedName>
        <fullName evidence="3">Response regulator</fullName>
    </submittedName>
</protein>
<feature type="modified residue" description="4-aspartylphosphate" evidence="1">
    <location>
        <position position="67"/>
    </location>
</feature>
<organism evidence="3 4">
    <name type="scientific">Gilvimarinus japonicus</name>
    <dbReference type="NCBI Taxonomy" id="1796469"/>
    <lineage>
        <taxon>Bacteria</taxon>
        <taxon>Pseudomonadati</taxon>
        <taxon>Pseudomonadota</taxon>
        <taxon>Gammaproteobacteria</taxon>
        <taxon>Cellvibrionales</taxon>
        <taxon>Cellvibrionaceae</taxon>
        <taxon>Gilvimarinus</taxon>
    </lineage>
</organism>
<evidence type="ECO:0000256" key="1">
    <source>
        <dbReference type="PROSITE-ProRule" id="PRU00169"/>
    </source>
</evidence>
<sequence>MSKTTLAWRKNRGLMIAEDDLDDQLLIRDALEENGVLSDDVLFVEDGQALLEKLQAPELVPGLILLDLNMPRMDGREALRHIKQDEHLKHIPIVVFTTSSNEEDIKYTYEFGGNTYFTKPTSFDELVRVMSLIKSYWLETALLAEH</sequence>
<proteinExistence type="predicted"/>
<dbReference type="SMART" id="SM00448">
    <property type="entry name" value="REC"/>
    <property type="match status" value="1"/>
</dbReference>
<name>A0ABV7HMX9_9GAMM</name>
<keyword evidence="1" id="KW-0597">Phosphoprotein</keyword>